<accession>A0A8C4NBL6</accession>
<dbReference type="Ensembl" id="ENSEBUT00000004954.1">
    <property type="protein sequence ID" value="ENSEBUP00000004515.1"/>
    <property type="gene ID" value="ENSEBUG00000003181.1"/>
</dbReference>
<keyword evidence="4" id="KW-1185">Reference proteome</keyword>
<reference evidence="3" key="2">
    <citation type="submission" date="2025-09" db="UniProtKB">
        <authorList>
            <consortium name="Ensembl"/>
        </authorList>
    </citation>
    <scope>IDENTIFICATION</scope>
</reference>
<dbReference type="Proteomes" id="UP000694388">
    <property type="component" value="Unplaced"/>
</dbReference>
<dbReference type="SUPFAM" id="SSF50199">
    <property type="entry name" value="Staphylococcal nuclease"/>
    <property type="match status" value="1"/>
</dbReference>
<feature type="domain" description="Tudor" evidence="2">
    <location>
        <begin position="75"/>
        <end position="206"/>
    </location>
</feature>
<feature type="region of interest" description="Disordered" evidence="1">
    <location>
        <begin position="1"/>
        <end position="37"/>
    </location>
</feature>
<dbReference type="PANTHER" id="PTHR22948">
    <property type="entry name" value="TUDOR DOMAIN CONTAINING PROTEIN"/>
    <property type="match status" value="1"/>
</dbReference>
<dbReference type="GO" id="GO:0043186">
    <property type="term" value="C:P granule"/>
    <property type="evidence" value="ECO:0007669"/>
    <property type="project" value="TreeGrafter"/>
</dbReference>
<dbReference type="InterPro" id="IPR050621">
    <property type="entry name" value="Tudor_domain_containing"/>
</dbReference>
<dbReference type="GO" id="GO:0007283">
    <property type="term" value="P:spermatogenesis"/>
    <property type="evidence" value="ECO:0007669"/>
    <property type="project" value="TreeGrafter"/>
</dbReference>
<organism evidence="3 4">
    <name type="scientific">Eptatretus burgeri</name>
    <name type="common">Inshore hagfish</name>
    <dbReference type="NCBI Taxonomy" id="7764"/>
    <lineage>
        <taxon>Eukaryota</taxon>
        <taxon>Metazoa</taxon>
        <taxon>Chordata</taxon>
        <taxon>Craniata</taxon>
        <taxon>Vertebrata</taxon>
        <taxon>Cyclostomata</taxon>
        <taxon>Myxini</taxon>
        <taxon>Myxiniformes</taxon>
        <taxon>Myxinidae</taxon>
        <taxon>Eptatretinae</taxon>
        <taxon>Eptatretus</taxon>
    </lineage>
</organism>
<reference evidence="3" key="1">
    <citation type="submission" date="2025-08" db="UniProtKB">
        <authorList>
            <consortium name="Ensembl"/>
        </authorList>
    </citation>
    <scope>IDENTIFICATION</scope>
</reference>
<dbReference type="InterPro" id="IPR002999">
    <property type="entry name" value="Tudor"/>
</dbReference>
<dbReference type="GeneTree" id="ENSGT00940000166206"/>
<evidence type="ECO:0000313" key="3">
    <source>
        <dbReference type="Ensembl" id="ENSEBUP00000004515.1"/>
    </source>
</evidence>
<evidence type="ECO:0000313" key="4">
    <source>
        <dbReference type="Proteomes" id="UP000694388"/>
    </source>
</evidence>
<protein>
    <recommendedName>
        <fullName evidence="2">Tudor domain-containing protein</fullName>
    </recommendedName>
</protein>
<dbReference type="Pfam" id="PF00567">
    <property type="entry name" value="TUDOR"/>
    <property type="match status" value="1"/>
</dbReference>
<sequence>MHISHCVSSKRETVPKPANIRDSVPARPVDSRKEERTVEPLSYGYEMTCTVPLDVAMPGSRFQKLSSDFSQLTFMPMYVSAVCSPALFFVQVYGSSTADLLDDLMDDMDILYSDPEVSQQYSIPLSFLVPGFPCAAPYGIGTQSWHRTLLLRLLRTSAGDDASMERQACLYFVDYGDTCNVNVSSLRLLRLSFMELPAQAIPAQLSYLHPLGEQWSPEARDYLLKLTCERVLMALVVGHTEGSMGNKGPVKEQGVKLSICLSDTTGKDDVHINDELVKQGFAMQSRDAEEDLDPAHPYVMYLCKDDSVKTPAFKAEPSCIVDGGCETPTQVSKPKMEAEPGEITEPVLLNLERLLT</sequence>
<proteinExistence type="predicted"/>
<dbReference type="Gene3D" id="2.40.50.90">
    <property type="match status" value="1"/>
</dbReference>
<dbReference type="GO" id="GO:0030719">
    <property type="term" value="P:P granule organization"/>
    <property type="evidence" value="ECO:0007669"/>
    <property type="project" value="TreeGrafter"/>
</dbReference>
<dbReference type="InterPro" id="IPR035437">
    <property type="entry name" value="SNase_OB-fold_sf"/>
</dbReference>
<dbReference type="AlphaFoldDB" id="A0A8C4NBL6"/>
<dbReference type="GO" id="GO:0034587">
    <property type="term" value="P:piRNA processing"/>
    <property type="evidence" value="ECO:0007669"/>
    <property type="project" value="TreeGrafter"/>
</dbReference>
<name>A0A8C4NBL6_EPTBU</name>
<dbReference type="PANTHER" id="PTHR22948:SF29">
    <property type="entry name" value="FI02030P-RELATED"/>
    <property type="match status" value="1"/>
</dbReference>
<evidence type="ECO:0000256" key="1">
    <source>
        <dbReference type="SAM" id="MobiDB-lite"/>
    </source>
</evidence>
<dbReference type="SUPFAM" id="SSF63748">
    <property type="entry name" value="Tudor/PWWP/MBT"/>
    <property type="match status" value="1"/>
</dbReference>
<dbReference type="Gene3D" id="2.30.30.140">
    <property type="match status" value="1"/>
</dbReference>
<evidence type="ECO:0000259" key="2">
    <source>
        <dbReference type="Pfam" id="PF00567"/>
    </source>
</evidence>